<evidence type="ECO:0000313" key="3">
    <source>
        <dbReference type="Proteomes" id="UP000053237"/>
    </source>
</evidence>
<keyword evidence="3" id="KW-1185">Reference proteome</keyword>
<feature type="coiled-coil region" evidence="1">
    <location>
        <begin position="76"/>
        <end position="210"/>
    </location>
</feature>
<organism evidence="2 3">
    <name type="scientific">Albugo candida</name>
    <dbReference type="NCBI Taxonomy" id="65357"/>
    <lineage>
        <taxon>Eukaryota</taxon>
        <taxon>Sar</taxon>
        <taxon>Stramenopiles</taxon>
        <taxon>Oomycota</taxon>
        <taxon>Peronosporomycetes</taxon>
        <taxon>Albuginales</taxon>
        <taxon>Albuginaceae</taxon>
        <taxon>Albugo</taxon>
    </lineage>
</organism>
<dbReference type="OrthoDB" id="77046at2759"/>
<sequence length="575" mass="66818">MDSERYASFNRNKRPRNDRYFEDVVPKRFLLFNAKDETLYQLKLKTKAFVDSMRKELAAEKAKVAHFSSHSDATAKIALENDLQASKITCERLQQQLDQLQRSGDVQQLAIDSKMLADKHQQHEIEIEHLQKKLLDRDFQLEQLQMYREKLIQSEEIAANMQQQNGALRSQLEKLSQSNETEHRRDDRRLVELQEALQNSLSRIEILEKQLADDTIQMMRMHEQIRAKESILLANESEIHRLRSKAIDPRELEELDAKYRVLQSEFESHKTLSEANHKDELSKRQKAKTLVLALSADKQSLLDEKAQQQCEIDRLRMELNHKNVENERRIKQLNENSQQKLVQAASSVHELTDEIQILKQTLHVLQESEKSQQRARELADAKRQVEESNKKRFAAKAETQKLAIELEQLQKIAQQHNLSTQTLCRSLVHKHAMLAERVQEALQIVNKRVQKQTPCDNQVAEDETRHPEIAREDKMTPKGTRGNAFNQQSFLAIDTAEQSLTELREKLAMLVELTEKLCDLSMEQQEVSLKDVLKTRVTQFVTQCFAEKVRQTYTKVDEGTESLFESAKASVHSSS</sequence>
<keyword evidence="1" id="KW-0175">Coiled coil</keyword>
<evidence type="ECO:0000313" key="2">
    <source>
        <dbReference type="EMBL" id="CCI40377.1"/>
    </source>
</evidence>
<gene>
    <name evidence="2" type="ORF">BN9_011610</name>
</gene>
<reference evidence="2 3" key="1">
    <citation type="submission" date="2012-05" db="EMBL/GenBank/DDBJ databases">
        <title>Recombination and specialization in a pathogen metapopulation.</title>
        <authorList>
            <person name="Gardiner A."/>
            <person name="Kemen E."/>
            <person name="Schultz-Larsen T."/>
            <person name="MacLean D."/>
            <person name="Van Oosterhout C."/>
            <person name="Jones J.D.G."/>
        </authorList>
    </citation>
    <scope>NUCLEOTIDE SEQUENCE [LARGE SCALE GENOMIC DNA]</scope>
    <source>
        <strain evidence="2 3">Ac Nc2</strain>
    </source>
</reference>
<dbReference type="STRING" id="65357.A0A024G0N9"/>
<dbReference type="AlphaFoldDB" id="A0A024G0N9"/>
<dbReference type="InParanoid" id="A0A024G0N9"/>
<comment type="caution">
    <text evidence="2">The sequence shown here is derived from an EMBL/GenBank/DDBJ whole genome shotgun (WGS) entry which is preliminary data.</text>
</comment>
<evidence type="ECO:0000256" key="1">
    <source>
        <dbReference type="SAM" id="Coils"/>
    </source>
</evidence>
<proteinExistence type="predicted"/>
<protein>
    <submittedName>
        <fullName evidence="2">Uncharacterized protein</fullName>
    </submittedName>
</protein>
<dbReference type="Proteomes" id="UP000053237">
    <property type="component" value="Unassembled WGS sequence"/>
</dbReference>
<accession>A0A024G0N9</accession>
<feature type="coiled-coil region" evidence="1">
    <location>
        <begin position="298"/>
        <end position="398"/>
    </location>
</feature>
<name>A0A024G0N9_9STRA</name>
<dbReference type="EMBL" id="CAIX01000008">
    <property type="protein sequence ID" value="CCI40377.1"/>
    <property type="molecule type" value="Genomic_DNA"/>
</dbReference>